<comment type="caution">
    <text evidence="5">The sequence shown here is derived from an EMBL/GenBank/DDBJ whole genome shotgun (WGS) entry which is preliminary data.</text>
</comment>
<sequence>MVITKKKSVDRRTTPIRLFITKTSRSLLKGTLAGLLATASLAVASTADHSEFKVLQGTFATGPDVTKACLECHTEAAAQVQKSIHWNWKIDPAKDSREPGKDNIINNFCMAVRTNEARCTSCHAGYGWKDDKFDFTKQENVDCLVCHDTSGEYSKFPTMAGHPNYTPKEWPPKSGKIREPVDLAKVARSVGESSRDNCGSCHFYGGGGDSVKHGDMDSTLSKPSFGLDVHMDADGLNMTCQDCHTTVDHITAGSRITMNARDMNGIDVPGHEFGGRATCESCHDSDPHKDGPAPLLNKHVAKVACQTCHIPEFARDKKTKVAWDWSTAGKSKETLKDEEGNITYSPKKGDFTWQKKVPPEYAWFNGKMNYTLIGDKTEKNAEGVVELVKLEGSAADSGSRIWPFKVMRSVTPRDPETGQMIVPHLFGKDDAAFWKSYDWQKAAAAGMKAVDQPFSGKVEFTKTTYLFPITHMVAPADQALDCVACHNRDNSRMAGIGGIYLPGRDHSEWLDRIGMLLVLMSILAGIGHGLLRYTRRTKGGQL</sequence>
<dbReference type="PANTHER" id="PTHR35038:SF5">
    <property type="entry name" value="CYTOCHROME C-TYPE PROTEIN NRFB"/>
    <property type="match status" value="1"/>
</dbReference>
<dbReference type="Pfam" id="PF11783">
    <property type="entry name" value="Cytochrome_cB"/>
    <property type="match status" value="1"/>
</dbReference>
<dbReference type="InterPro" id="IPR029467">
    <property type="entry name" value="Cyt_c7-like"/>
</dbReference>
<keyword evidence="2" id="KW-1133">Transmembrane helix</keyword>
<feature type="domain" description="Cytochrome c-552/4" evidence="3">
    <location>
        <begin position="68"/>
        <end position="147"/>
    </location>
</feature>
<evidence type="ECO:0000313" key="5">
    <source>
        <dbReference type="EMBL" id="MCL6272014.1"/>
    </source>
</evidence>
<dbReference type="Pfam" id="PF14522">
    <property type="entry name" value="Cytochrome_C7"/>
    <property type="match status" value="1"/>
</dbReference>
<dbReference type="PIRSF" id="PIRSF039014">
    <property type="entry name" value="OTR_cyc"/>
    <property type="match status" value="1"/>
</dbReference>
<dbReference type="NCBIfam" id="TIGR04315">
    <property type="entry name" value="octaheme_Shew"/>
    <property type="match status" value="1"/>
</dbReference>
<evidence type="ECO:0000259" key="3">
    <source>
        <dbReference type="Pfam" id="PF13435"/>
    </source>
</evidence>
<protein>
    <submittedName>
        <fullName evidence="5">Tetrathionate reductase family octaheme c-type cytochrome</fullName>
    </submittedName>
</protein>
<feature type="transmembrane region" description="Helical" evidence="2">
    <location>
        <begin position="513"/>
        <end position="531"/>
    </location>
</feature>
<dbReference type="RefSeq" id="WP_249701691.1">
    <property type="nucleotide sequence ID" value="NZ_JAMFLX010000041.1"/>
</dbReference>
<evidence type="ECO:0000259" key="4">
    <source>
        <dbReference type="Pfam" id="PF14522"/>
    </source>
</evidence>
<dbReference type="CDD" id="cd08168">
    <property type="entry name" value="Cytochrom_C3"/>
    <property type="match status" value="1"/>
</dbReference>
<gene>
    <name evidence="5" type="ORF">M3P05_19005</name>
</gene>
<dbReference type="Gene3D" id="1.10.1130.10">
    <property type="entry name" value="Flavocytochrome C3, Chain A"/>
    <property type="match status" value="1"/>
</dbReference>
<dbReference type="InterPro" id="IPR036280">
    <property type="entry name" value="Multihaem_cyt_sf"/>
</dbReference>
<dbReference type="PANTHER" id="PTHR35038">
    <property type="entry name" value="DISSIMILATORY SULFITE REDUCTASE SIRA"/>
    <property type="match status" value="1"/>
</dbReference>
<dbReference type="InterPro" id="IPR051829">
    <property type="entry name" value="Multiheme_Cytochr_ET"/>
</dbReference>
<reference evidence="5 6" key="1">
    <citation type="submission" date="2022-05" db="EMBL/GenBank/DDBJ databases">
        <authorList>
            <person name="Park J.-S."/>
        </authorList>
    </citation>
    <scope>NUCLEOTIDE SEQUENCE [LARGE SCALE GENOMIC DNA]</scope>
    <source>
        <strain evidence="5 6">2012CJ34-2</strain>
    </source>
</reference>
<organism evidence="5 6">
    <name type="scientific">Parendozoicomonas callyspongiae</name>
    <dbReference type="NCBI Taxonomy" id="2942213"/>
    <lineage>
        <taxon>Bacteria</taxon>
        <taxon>Pseudomonadati</taxon>
        <taxon>Pseudomonadota</taxon>
        <taxon>Gammaproteobacteria</taxon>
        <taxon>Oceanospirillales</taxon>
        <taxon>Endozoicomonadaceae</taxon>
        <taxon>Parendozoicomonas</taxon>
    </lineage>
</organism>
<dbReference type="Pfam" id="PF13435">
    <property type="entry name" value="Cytochrome_C554"/>
    <property type="match status" value="1"/>
</dbReference>
<keyword evidence="6" id="KW-1185">Reference proteome</keyword>
<name>A0ABT0PKV9_9GAMM</name>
<evidence type="ECO:0000256" key="2">
    <source>
        <dbReference type="SAM" id="Phobius"/>
    </source>
</evidence>
<dbReference type="EMBL" id="JAMFLX010000041">
    <property type="protein sequence ID" value="MCL6272014.1"/>
    <property type="molecule type" value="Genomic_DNA"/>
</dbReference>
<keyword evidence="2" id="KW-0812">Transmembrane</keyword>
<dbReference type="InterPro" id="IPR024673">
    <property type="entry name" value="Octahem_Cyt_c"/>
</dbReference>
<proteinExistence type="predicted"/>
<feature type="domain" description="Cytochrome c7-like" evidence="4">
    <location>
        <begin position="228"/>
        <end position="309"/>
    </location>
</feature>
<dbReference type="InterPro" id="IPR023155">
    <property type="entry name" value="Cyt_c-552/4"/>
</dbReference>
<keyword evidence="2" id="KW-0472">Membrane</keyword>
<evidence type="ECO:0000313" key="6">
    <source>
        <dbReference type="Proteomes" id="UP001203338"/>
    </source>
</evidence>
<dbReference type="SUPFAM" id="SSF48695">
    <property type="entry name" value="Multiheme cytochromes"/>
    <property type="match status" value="1"/>
</dbReference>
<accession>A0ABT0PKV9</accession>
<keyword evidence="1" id="KW-0732">Signal</keyword>
<evidence type="ECO:0000256" key="1">
    <source>
        <dbReference type="ARBA" id="ARBA00022729"/>
    </source>
</evidence>
<dbReference type="Proteomes" id="UP001203338">
    <property type="component" value="Unassembled WGS sequence"/>
</dbReference>